<dbReference type="Proteomes" id="UP000203464">
    <property type="component" value="Unassembled WGS sequence"/>
</dbReference>
<dbReference type="PANTHER" id="PTHR23514:SF13">
    <property type="entry name" value="INNER MEMBRANE PROTEIN YBJJ"/>
    <property type="match status" value="1"/>
</dbReference>
<feature type="transmembrane region" description="Helical" evidence="5">
    <location>
        <begin position="353"/>
        <end position="374"/>
    </location>
</feature>
<feature type="transmembrane region" description="Helical" evidence="5">
    <location>
        <begin position="203"/>
        <end position="221"/>
    </location>
</feature>
<evidence type="ECO:0000313" key="7">
    <source>
        <dbReference type="Proteomes" id="UP000203464"/>
    </source>
</evidence>
<dbReference type="CDD" id="cd17393">
    <property type="entry name" value="MFS_MosC_like"/>
    <property type="match status" value="1"/>
</dbReference>
<evidence type="ECO:0000256" key="3">
    <source>
        <dbReference type="ARBA" id="ARBA00022989"/>
    </source>
</evidence>
<evidence type="ECO:0000256" key="1">
    <source>
        <dbReference type="ARBA" id="ARBA00004141"/>
    </source>
</evidence>
<dbReference type="InterPro" id="IPR011701">
    <property type="entry name" value="MFS"/>
</dbReference>
<comment type="subcellular location">
    <subcellularLocation>
        <location evidence="1">Membrane</location>
        <topology evidence="1">Multi-pass membrane protein</topology>
    </subcellularLocation>
</comment>
<feature type="transmembrane region" description="Helical" evidence="5">
    <location>
        <begin position="138"/>
        <end position="157"/>
    </location>
</feature>
<feature type="transmembrane region" description="Helical" evidence="5">
    <location>
        <begin position="329"/>
        <end position="347"/>
    </location>
</feature>
<evidence type="ECO:0000256" key="5">
    <source>
        <dbReference type="SAM" id="Phobius"/>
    </source>
</evidence>
<dbReference type="RefSeq" id="WP_093997079.1">
    <property type="nucleotide sequence ID" value="NZ_FXYD01000004.1"/>
</dbReference>
<evidence type="ECO:0000256" key="2">
    <source>
        <dbReference type="ARBA" id="ARBA00022692"/>
    </source>
</evidence>
<dbReference type="Gene3D" id="1.20.1250.20">
    <property type="entry name" value="MFS general substrate transporter like domains"/>
    <property type="match status" value="1"/>
</dbReference>
<proteinExistence type="predicted"/>
<dbReference type="InterPro" id="IPR036259">
    <property type="entry name" value="MFS_trans_sf"/>
</dbReference>
<sequence length="380" mass="39842">MTPTNTRAATLLIMALFGLQPMALGAWLAMIPYIKETLGLSKGELAVALLGMPVALIPTLQIASRVVAKIGPRKIFAFLLPVQAIIALLPFIATSIPTLFAALTLLGAGVAFLEVSLNTYAGRLEKAEGLNIMSRCHGFWALGVGVGSFFATMLSGVGPMTAVFIISAVSGVAGAWAGLSLPRLVGEEEAARSTPRKFRQMPRALFVIAMFVFSVTLVEGAMSDWAAVYLAERWGGVAEDAGIAVTVFACFLATGRFMGDYMKGRLGPRGVARLTVGLALVGIGCLTLSTSVALTFIGFAFVGLGASVGFPLGISAAASLDDSHEAQNIATMAMIAMCAFLFGPPLIGFVSDIFSLRVAFLGLFPGLCLAFWLTNIFPTR</sequence>
<organism evidence="6 7">
    <name type="scientific">Octadecabacter ascidiaceicola</name>
    <dbReference type="NCBI Taxonomy" id="1655543"/>
    <lineage>
        <taxon>Bacteria</taxon>
        <taxon>Pseudomonadati</taxon>
        <taxon>Pseudomonadota</taxon>
        <taxon>Alphaproteobacteria</taxon>
        <taxon>Rhodobacterales</taxon>
        <taxon>Roseobacteraceae</taxon>
        <taxon>Octadecabacter</taxon>
    </lineage>
</organism>
<gene>
    <name evidence="6" type="primary">ybjJ_1</name>
    <name evidence="6" type="ORF">OCA8868_02717</name>
</gene>
<dbReference type="OrthoDB" id="9810941at2"/>
<reference evidence="7" key="1">
    <citation type="submission" date="2017-05" db="EMBL/GenBank/DDBJ databases">
        <authorList>
            <person name="Rodrigo-Torres L."/>
            <person name="Arahal R. D."/>
            <person name="Lucena T."/>
        </authorList>
    </citation>
    <scope>NUCLEOTIDE SEQUENCE [LARGE SCALE GENOMIC DNA]</scope>
    <source>
        <strain evidence="7">CECT 8868</strain>
    </source>
</reference>
<feature type="transmembrane region" description="Helical" evidence="5">
    <location>
        <begin position="99"/>
        <end position="117"/>
    </location>
</feature>
<protein>
    <submittedName>
        <fullName evidence="6">Inner membrane protein YbjJ</fullName>
    </submittedName>
</protein>
<dbReference type="AlphaFoldDB" id="A0A238KI83"/>
<dbReference type="GO" id="GO:0016020">
    <property type="term" value="C:membrane"/>
    <property type="evidence" value="ECO:0007669"/>
    <property type="project" value="UniProtKB-SubCell"/>
</dbReference>
<evidence type="ECO:0000256" key="4">
    <source>
        <dbReference type="ARBA" id="ARBA00023136"/>
    </source>
</evidence>
<dbReference type="EMBL" id="FXYD01000004">
    <property type="protein sequence ID" value="SMX42377.1"/>
    <property type="molecule type" value="Genomic_DNA"/>
</dbReference>
<feature type="transmembrane region" description="Helical" evidence="5">
    <location>
        <begin position="241"/>
        <end position="259"/>
    </location>
</feature>
<dbReference type="PANTHER" id="PTHR23514">
    <property type="entry name" value="BYPASS OF STOP CODON PROTEIN 6"/>
    <property type="match status" value="1"/>
</dbReference>
<feature type="transmembrane region" description="Helical" evidence="5">
    <location>
        <begin position="163"/>
        <end position="182"/>
    </location>
</feature>
<keyword evidence="7" id="KW-1185">Reference proteome</keyword>
<dbReference type="Pfam" id="PF07690">
    <property type="entry name" value="MFS_1"/>
    <property type="match status" value="1"/>
</dbReference>
<dbReference type="SUPFAM" id="SSF103473">
    <property type="entry name" value="MFS general substrate transporter"/>
    <property type="match status" value="1"/>
</dbReference>
<keyword evidence="4 5" id="KW-0472">Membrane</keyword>
<accession>A0A238KI83</accession>
<feature type="transmembrane region" description="Helical" evidence="5">
    <location>
        <begin position="75"/>
        <end position="93"/>
    </location>
</feature>
<dbReference type="GO" id="GO:0022857">
    <property type="term" value="F:transmembrane transporter activity"/>
    <property type="evidence" value="ECO:0007669"/>
    <property type="project" value="InterPro"/>
</dbReference>
<evidence type="ECO:0000313" key="6">
    <source>
        <dbReference type="EMBL" id="SMX42377.1"/>
    </source>
</evidence>
<keyword evidence="2 5" id="KW-0812">Transmembrane</keyword>
<name>A0A238KI83_9RHOB</name>
<keyword evidence="3 5" id="KW-1133">Transmembrane helix</keyword>
<dbReference type="InterPro" id="IPR051788">
    <property type="entry name" value="MFS_Transporter"/>
</dbReference>
<feature type="transmembrane region" description="Helical" evidence="5">
    <location>
        <begin position="45"/>
        <end position="63"/>
    </location>
</feature>